<dbReference type="Proteomes" id="UP000292957">
    <property type="component" value="Unassembled WGS sequence"/>
</dbReference>
<gene>
    <name evidence="3" type="ORF">BD311DRAFT_764590</name>
</gene>
<keyword evidence="2" id="KW-0472">Membrane</keyword>
<dbReference type="AlphaFoldDB" id="A0A4Q9MFH6"/>
<feature type="transmembrane region" description="Helical" evidence="2">
    <location>
        <begin position="136"/>
        <end position="156"/>
    </location>
</feature>
<reference evidence="3" key="1">
    <citation type="submission" date="2019-01" db="EMBL/GenBank/DDBJ databases">
        <title>Draft genome sequences of three monokaryotic isolates of the white-rot basidiomycete fungus Dichomitus squalens.</title>
        <authorList>
            <consortium name="DOE Joint Genome Institute"/>
            <person name="Lopez S.C."/>
            <person name="Andreopoulos B."/>
            <person name="Pangilinan J."/>
            <person name="Lipzen A."/>
            <person name="Riley R."/>
            <person name="Ahrendt S."/>
            <person name="Ng V."/>
            <person name="Barry K."/>
            <person name="Daum C."/>
            <person name="Grigoriev I.V."/>
            <person name="Hilden K.S."/>
            <person name="Makela M.R."/>
            <person name="de Vries R.P."/>
        </authorList>
    </citation>
    <scope>NUCLEOTIDE SEQUENCE [LARGE SCALE GENOMIC DNA]</scope>
    <source>
        <strain evidence="3">OM18370.1</strain>
    </source>
</reference>
<keyword evidence="2" id="KW-1133">Transmembrane helix</keyword>
<accession>A0A4Q9MFH6</accession>
<evidence type="ECO:0000313" key="3">
    <source>
        <dbReference type="EMBL" id="TBU25457.1"/>
    </source>
</evidence>
<proteinExistence type="predicted"/>
<feature type="compositionally biased region" description="Basic and acidic residues" evidence="1">
    <location>
        <begin position="9"/>
        <end position="21"/>
    </location>
</feature>
<keyword evidence="2" id="KW-0812">Transmembrane</keyword>
<evidence type="ECO:0000256" key="2">
    <source>
        <dbReference type="SAM" id="Phobius"/>
    </source>
</evidence>
<name>A0A4Q9MFH6_9APHY</name>
<evidence type="ECO:0000256" key="1">
    <source>
        <dbReference type="SAM" id="MobiDB-lite"/>
    </source>
</evidence>
<feature type="region of interest" description="Disordered" evidence="1">
    <location>
        <begin position="1"/>
        <end position="44"/>
    </location>
</feature>
<protein>
    <submittedName>
        <fullName evidence="3">Uncharacterized protein</fullName>
    </submittedName>
</protein>
<dbReference type="EMBL" id="ML143461">
    <property type="protein sequence ID" value="TBU25457.1"/>
    <property type="molecule type" value="Genomic_DNA"/>
</dbReference>
<organism evidence="3">
    <name type="scientific">Dichomitus squalens</name>
    <dbReference type="NCBI Taxonomy" id="114155"/>
    <lineage>
        <taxon>Eukaryota</taxon>
        <taxon>Fungi</taxon>
        <taxon>Dikarya</taxon>
        <taxon>Basidiomycota</taxon>
        <taxon>Agaricomycotina</taxon>
        <taxon>Agaricomycetes</taxon>
        <taxon>Polyporales</taxon>
        <taxon>Polyporaceae</taxon>
        <taxon>Dichomitus</taxon>
    </lineage>
</organism>
<sequence>MIGEGIITDEAREKDHAARALRDRRRPGAQRTVQSHKTERRRFSRSGDTVCLQWTTREQVRTAYIVQQLRRQRDRDETRIRIDTQRRQQDAVRILAEAAGELVRRLEVEERRNRKNIDPTLMNTELTSLKMTWPEVWVNTFNVLILLLSLVLWWWLQEVFQIGR</sequence>